<name>A0A0J1B4R5_RHOIS</name>
<dbReference type="Proteomes" id="UP000036367">
    <property type="component" value="Unassembled WGS sequence"/>
</dbReference>
<dbReference type="EMBL" id="LECT01000052">
    <property type="protein sequence ID" value="KLU01608.1"/>
    <property type="molecule type" value="Genomic_DNA"/>
</dbReference>
<evidence type="ECO:0000313" key="1">
    <source>
        <dbReference type="EMBL" id="KLU01608.1"/>
    </source>
</evidence>
<accession>A0A0J1B4R5</accession>
<reference evidence="1" key="1">
    <citation type="submission" date="2015-05" db="EMBL/GenBank/DDBJ databases">
        <title>Permanent draft genome of Rhodopirellula islandicus K833.</title>
        <authorList>
            <person name="Kizina J."/>
            <person name="Richter M."/>
            <person name="Glockner F.O."/>
            <person name="Harder J."/>
        </authorList>
    </citation>
    <scope>NUCLEOTIDE SEQUENCE [LARGE SCALE GENOMIC DNA]</scope>
    <source>
        <strain evidence="1">K833</strain>
    </source>
</reference>
<protein>
    <submittedName>
        <fullName evidence="1">Uncharacterized protein</fullName>
    </submittedName>
</protein>
<evidence type="ECO:0000313" key="2">
    <source>
        <dbReference type="Proteomes" id="UP000036367"/>
    </source>
</evidence>
<dbReference type="STRING" id="595434.RISK_006324"/>
<proteinExistence type="predicted"/>
<gene>
    <name evidence="1" type="ORF">RISK_006324</name>
</gene>
<keyword evidence="2" id="KW-1185">Reference proteome</keyword>
<organism evidence="1 2">
    <name type="scientific">Rhodopirellula islandica</name>
    <dbReference type="NCBI Taxonomy" id="595434"/>
    <lineage>
        <taxon>Bacteria</taxon>
        <taxon>Pseudomonadati</taxon>
        <taxon>Planctomycetota</taxon>
        <taxon>Planctomycetia</taxon>
        <taxon>Pirellulales</taxon>
        <taxon>Pirellulaceae</taxon>
        <taxon>Rhodopirellula</taxon>
    </lineage>
</organism>
<dbReference type="AlphaFoldDB" id="A0A0J1B4R5"/>
<sequence length="37" mass="4146">MTRIDVPPSGCLLHSKNVHVNRMNHLPNPVDLAVTLR</sequence>
<comment type="caution">
    <text evidence="1">The sequence shown here is derived from an EMBL/GenBank/DDBJ whole genome shotgun (WGS) entry which is preliminary data.</text>
</comment>